<dbReference type="InterPro" id="IPR045871">
    <property type="entry name" value="AHP1-5/YPD1"/>
</dbReference>
<dbReference type="GO" id="GO:0009736">
    <property type="term" value="P:cytokinin-activated signaling pathway"/>
    <property type="evidence" value="ECO:0007669"/>
    <property type="project" value="UniProtKB-KW"/>
</dbReference>
<comment type="subcellular location">
    <subcellularLocation>
        <location evidence="7">Cytoplasm</location>
        <location evidence="7">Cytosol</location>
    </subcellularLocation>
    <subcellularLocation>
        <location evidence="7">Nucleus</location>
    </subcellularLocation>
</comment>
<evidence type="ECO:0000256" key="4">
    <source>
        <dbReference type="ARBA" id="ARBA00023012"/>
    </source>
</evidence>
<dbReference type="FunFam" id="1.20.120.160:FF:000001">
    <property type="entry name" value="Histidine-containing phosphotransfer protein 1"/>
    <property type="match status" value="1"/>
</dbReference>
<comment type="function">
    <text evidence="7">Functions as a two-component phosphorelay mediators between cytokinin sensor histidine kinases and response regulators (B-type ARRs). Plays an important role in propagating cytokinin signal transduction.</text>
</comment>
<dbReference type="PANTHER" id="PTHR28242">
    <property type="entry name" value="PHOSPHORELAY INTERMEDIATE PROTEIN YPD1"/>
    <property type="match status" value="1"/>
</dbReference>
<keyword evidence="1" id="KW-0963">Cytoplasm</keyword>
<dbReference type="InterPro" id="IPR036641">
    <property type="entry name" value="HPT_dom_sf"/>
</dbReference>
<dbReference type="GO" id="GO:0043424">
    <property type="term" value="F:protein histidine kinase binding"/>
    <property type="evidence" value="ECO:0007669"/>
    <property type="project" value="UniProtKB-UniRule"/>
</dbReference>
<keyword evidence="6" id="KW-0597">Phosphoprotein</keyword>
<dbReference type="AlphaFoldDB" id="A0AAV1RXQ4"/>
<dbReference type="GO" id="GO:0000160">
    <property type="term" value="P:phosphorelay signal transduction system"/>
    <property type="evidence" value="ECO:0007669"/>
    <property type="project" value="UniProtKB-UniRule"/>
</dbReference>
<keyword evidence="3" id="KW-0007">Acetylation</keyword>
<dbReference type="GO" id="GO:0009927">
    <property type="term" value="F:histidine phosphotransfer kinase activity"/>
    <property type="evidence" value="ECO:0007669"/>
    <property type="project" value="UniProtKB-UniRule"/>
</dbReference>
<comment type="domain">
    <text evidence="7">Histidine-containing phosphotransfer domain (HPt) contains an active histidine that mediates the phosphotransfer.</text>
</comment>
<evidence type="ECO:0000313" key="10">
    <source>
        <dbReference type="Proteomes" id="UP001314170"/>
    </source>
</evidence>
<dbReference type="Pfam" id="PF01627">
    <property type="entry name" value="Hpt"/>
    <property type="match status" value="1"/>
</dbReference>
<name>A0AAV1RXQ4_9ROSI</name>
<protein>
    <recommendedName>
        <fullName evidence="7">Histidine-containing phosphotransfer protein</fullName>
    </recommendedName>
</protein>
<evidence type="ECO:0000256" key="3">
    <source>
        <dbReference type="ARBA" id="ARBA00022990"/>
    </source>
</evidence>
<dbReference type="GO" id="GO:0005634">
    <property type="term" value="C:nucleus"/>
    <property type="evidence" value="ECO:0007669"/>
    <property type="project" value="UniProtKB-SubCell"/>
</dbReference>
<keyword evidence="2 7" id="KW-0932">Cytokinin signaling pathway</keyword>
<dbReference type="Proteomes" id="UP001314170">
    <property type="component" value="Unassembled WGS sequence"/>
</dbReference>
<evidence type="ECO:0000313" key="9">
    <source>
        <dbReference type="EMBL" id="CAK7340818.1"/>
    </source>
</evidence>
<dbReference type="PANTHER" id="PTHR28242:SF52">
    <property type="entry name" value="PHOSPHORELAY INTERMEDIATE PROTEIN YPD1"/>
    <property type="match status" value="1"/>
</dbReference>
<dbReference type="Gene3D" id="1.20.120.160">
    <property type="entry name" value="HPT domain"/>
    <property type="match status" value="1"/>
</dbReference>
<evidence type="ECO:0000256" key="7">
    <source>
        <dbReference type="RuleBase" id="RU369004"/>
    </source>
</evidence>
<evidence type="ECO:0000256" key="6">
    <source>
        <dbReference type="PROSITE-ProRule" id="PRU00110"/>
    </source>
</evidence>
<accession>A0AAV1RXQ4</accession>
<gene>
    <name evidence="9" type="ORF">DCAF_LOCUS15905</name>
</gene>
<keyword evidence="10" id="KW-1185">Reference proteome</keyword>
<feature type="modified residue" description="Phosphohistidine" evidence="6">
    <location>
        <position position="80"/>
    </location>
</feature>
<evidence type="ECO:0000256" key="1">
    <source>
        <dbReference type="ARBA" id="ARBA00022490"/>
    </source>
</evidence>
<dbReference type="InterPro" id="IPR008207">
    <property type="entry name" value="Sig_transdc_His_kin_Hpt_dom"/>
</dbReference>
<proteinExistence type="predicted"/>
<sequence length="203" mass="23604">MDSVIQLQRQLVDYTAQLFNEGILDDQFNQLQQLQDESNPDFVVEVVTLFFEDSERLLNELAKALEQQSVDYRKIDAHVHQLKGSSSSIGAQRVQKVCIAFRNCCEDRNIEGCQKCLQQVKHEYSLVKTKLETLFKVRGKKGKNKSNLFRMNTVAQATDFCLYDRSLSRRFWQQEGQFLGQYNKVKTIAEDHSQRKQNGILDM</sequence>
<dbReference type="EMBL" id="CAWUPB010001160">
    <property type="protein sequence ID" value="CAK7340818.1"/>
    <property type="molecule type" value="Genomic_DNA"/>
</dbReference>
<comment type="caution">
    <text evidence="9">The sequence shown here is derived from an EMBL/GenBank/DDBJ whole genome shotgun (WGS) entry which is preliminary data.</text>
</comment>
<keyword evidence="4 7" id="KW-0902">Two-component regulatory system</keyword>
<feature type="domain" description="HPt" evidence="8">
    <location>
        <begin position="39"/>
        <end position="134"/>
    </location>
</feature>
<evidence type="ECO:0000259" key="8">
    <source>
        <dbReference type="PROSITE" id="PS50894"/>
    </source>
</evidence>
<dbReference type="CDD" id="cd00088">
    <property type="entry name" value="HPT"/>
    <property type="match status" value="1"/>
</dbReference>
<reference evidence="9 10" key="1">
    <citation type="submission" date="2024-01" db="EMBL/GenBank/DDBJ databases">
        <authorList>
            <person name="Waweru B."/>
        </authorList>
    </citation>
    <scope>NUCLEOTIDE SEQUENCE [LARGE SCALE GENOMIC DNA]</scope>
</reference>
<keyword evidence="5" id="KW-0539">Nucleus</keyword>
<evidence type="ECO:0000256" key="2">
    <source>
        <dbReference type="ARBA" id="ARBA00022864"/>
    </source>
</evidence>
<dbReference type="SUPFAM" id="SSF47226">
    <property type="entry name" value="Histidine-containing phosphotransfer domain, HPT domain"/>
    <property type="match status" value="1"/>
</dbReference>
<evidence type="ECO:0000256" key="5">
    <source>
        <dbReference type="ARBA" id="ARBA00023242"/>
    </source>
</evidence>
<dbReference type="PROSITE" id="PS50894">
    <property type="entry name" value="HPT"/>
    <property type="match status" value="1"/>
</dbReference>
<organism evidence="9 10">
    <name type="scientific">Dovyalis caffra</name>
    <dbReference type="NCBI Taxonomy" id="77055"/>
    <lineage>
        <taxon>Eukaryota</taxon>
        <taxon>Viridiplantae</taxon>
        <taxon>Streptophyta</taxon>
        <taxon>Embryophyta</taxon>
        <taxon>Tracheophyta</taxon>
        <taxon>Spermatophyta</taxon>
        <taxon>Magnoliopsida</taxon>
        <taxon>eudicotyledons</taxon>
        <taxon>Gunneridae</taxon>
        <taxon>Pentapetalae</taxon>
        <taxon>rosids</taxon>
        <taxon>fabids</taxon>
        <taxon>Malpighiales</taxon>
        <taxon>Salicaceae</taxon>
        <taxon>Flacourtieae</taxon>
        <taxon>Dovyalis</taxon>
    </lineage>
</organism>
<dbReference type="GO" id="GO:0005829">
    <property type="term" value="C:cytosol"/>
    <property type="evidence" value="ECO:0007669"/>
    <property type="project" value="UniProtKB-SubCell"/>
</dbReference>